<dbReference type="RefSeq" id="WP_188542422.1">
    <property type="nucleotide sequence ID" value="NZ_BMFT01000006.1"/>
</dbReference>
<feature type="domain" description="HTH deoR-type" evidence="3">
    <location>
        <begin position="2"/>
        <end position="57"/>
    </location>
</feature>
<dbReference type="EMBL" id="BMFT01000006">
    <property type="protein sequence ID" value="GGH39236.1"/>
    <property type="molecule type" value="Genomic_DNA"/>
</dbReference>
<evidence type="ECO:0000313" key="5">
    <source>
        <dbReference type="Proteomes" id="UP000659344"/>
    </source>
</evidence>
<dbReference type="InterPro" id="IPR026881">
    <property type="entry name" value="WYL_dom"/>
</dbReference>
<dbReference type="InterPro" id="IPR057727">
    <property type="entry name" value="WCX_dom"/>
</dbReference>
<dbReference type="Proteomes" id="UP000659344">
    <property type="component" value="Unassembled WGS sequence"/>
</dbReference>
<dbReference type="PANTHER" id="PTHR34580">
    <property type="match status" value="1"/>
</dbReference>
<dbReference type="PIRSF" id="PIRSF016838">
    <property type="entry name" value="PafC"/>
    <property type="match status" value="1"/>
</dbReference>
<dbReference type="InterPro" id="IPR051534">
    <property type="entry name" value="CBASS_pafABC_assoc_protein"/>
</dbReference>
<reference evidence="5" key="1">
    <citation type="journal article" date="2019" name="Int. J. Syst. Evol. Microbiol.">
        <title>The Global Catalogue of Microorganisms (GCM) 10K type strain sequencing project: providing services to taxonomists for standard genome sequencing and annotation.</title>
        <authorList>
            <consortium name="The Broad Institute Genomics Platform"/>
            <consortium name="The Broad Institute Genome Sequencing Center for Infectious Disease"/>
            <person name="Wu L."/>
            <person name="Ma J."/>
        </authorList>
    </citation>
    <scope>NUCLEOTIDE SEQUENCE [LARGE SCALE GENOMIC DNA]</scope>
    <source>
        <strain evidence="5">CGMCC 1.12769</strain>
    </source>
</reference>
<comment type="caution">
    <text evidence="4">The sequence shown here is derived from an EMBL/GenBank/DDBJ whole genome shotgun (WGS) entry which is preliminary data.</text>
</comment>
<dbReference type="InterPro" id="IPR001034">
    <property type="entry name" value="DeoR_HTH"/>
</dbReference>
<dbReference type="InterPro" id="IPR013196">
    <property type="entry name" value="HTH_11"/>
</dbReference>
<dbReference type="SUPFAM" id="SSF46785">
    <property type="entry name" value="Winged helix' DNA-binding domain"/>
    <property type="match status" value="1"/>
</dbReference>
<name>A0ABQ1YVG9_9BACL</name>
<evidence type="ECO:0000313" key="4">
    <source>
        <dbReference type="EMBL" id="GGH39236.1"/>
    </source>
</evidence>
<dbReference type="InterPro" id="IPR036390">
    <property type="entry name" value="WH_DNA-bd_sf"/>
</dbReference>
<dbReference type="Pfam" id="PF08279">
    <property type="entry name" value="HTH_11"/>
    <property type="match status" value="1"/>
</dbReference>
<evidence type="ECO:0000256" key="2">
    <source>
        <dbReference type="ARBA" id="ARBA00023163"/>
    </source>
</evidence>
<dbReference type="Pfam" id="PF13280">
    <property type="entry name" value="WYL"/>
    <property type="match status" value="1"/>
</dbReference>
<dbReference type="PROSITE" id="PS51000">
    <property type="entry name" value="HTH_DEOR_2"/>
    <property type="match status" value="1"/>
</dbReference>
<keyword evidence="1" id="KW-0805">Transcription regulation</keyword>
<dbReference type="PANTHER" id="PTHR34580:SF1">
    <property type="entry name" value="PROTEIN PAFC"/>
    <property type="match status" value="1"/>
</dbReference>
<sequence length="318" mass="36871">MRADRLLTILLLLQNGGKMTSRSLAEQLEVSNRTIIRDMEALCAAGLPIYAERGANGGWVLDEKYRTNLTGMTPEEIVSLLISSHDSLLRDLGIKRHFDAAYQKLLTSSPVTIQQDAEIIRQRIHVDGLSWHPSDESFPYLSVIQEAVWSDRQLFIRYQKEHEQVERVVHPLGLVAKRKVWYLVADTNQELRTYRISRLLDAQLLMDTFQRPASFNLAQYWEQSTEQFKARLPRYPALVRLTEQQLSRIQRDRYVKILHFEFEEDGWRKAQVEFHTLESACQLVLSCGQEMVVLEPSELRDKVILEAKAICAIYQSNL</sequence>
<dbReference type="InterPro" id="IPR036388">
    <property type="entry name" value="WH-like_DNA-bd_sf"/>
</dbReference>
<accession>A0ABQ1YVG9</accession>
<dbReference type="PROSITE" id="PS52050">
    <property type="entry name" value="WYL"/>
    <property type="match status" value="1"/>
</dbReference>
<keyword evidence="2" id="KW-0804">Transcription</keyword>
<dbReference type="InterPro" id="IPR028349">
    <property type="entry name" value="PafC-like"/>
</dbReference>
<organism evidence="4 5">
    <name type="scientific">Paenibacillus segetis</name>
    <dbReference type="NCBI Taxonomy" id="1325360"/>
    <lineage>
        <taxon>Bacteria</taxon>
        <taxon>Bacillati</taxon>
        <taxon>Bacillota</taxon>
        <taxon>Bacilli</taxon>
        <taxon>Bacillales</taxon>
        <taxon>Paenibacillaceae</taxon>
        <taxon>Paenibacillus</taxon>
    </lineage>
</organism>
<evidence type="ECO:0000256" key="1">
    <source>
        <dbReference type="ARBA" id="ARBA00023015"/>
    </source>
</evidence>
<keyword evidence="5" id="KW-1185">Reference proteome</keyword>
<gene>
    <name evidence="4" type="ORF">GCM10008013_47840</name>
</gene>
<dbReference type="Pfam" id="PF25583">
    <property type="entry name" value="WCX"/>
    <property type="match status" value="1"/>
</dbReference>
<proteinExistence type="predicted"/>
<dbReference type="Gene3D" id="1.10.10.10">
    <property type="entry name" value="Winged helix-like DNA-binding domain superfamily/Winged helix DNA-binding domain"/>
    <property type="match status" value="1"/>
</dbReference>
<evidence type="ECO:0000259" key="3">
    <source>
        <dbReference type="PROSITE" id="PS51000"/>
    </source>
</evidence>
<protein>
    <submittedName>
        <fullName evidence="4">Transcriptional regulator</fullName>
    </submittedName>
</protein>